<keyword evidence="1" id="KW-1035">Host cytoplasm</keyword>
<gene>
    <name evidence="3" type="ORF">A245_03138</name>
</gene>
<dbReference type="Gene3D" id="1.20.58.360">
    <property type="entry name" value="Shigella T3SS effector IpaH defines"/>
    <property type="match status" value="1"/>
</dbReference>
<dbReference type="InterPro" id="IPR029487">
    <property type="entry name" value="NEL_dom"/>
</dbReference>
<feature type="domain" description="NEL" evidence="2">
    <location>
        <begin position="10"/>
        <end position="290"/>
    </location>
</feature>
<dbReference type="PROSITE" id="PS52053">
    <property type="entry name" value="NEL"/>
    <property type="match status" value="1"/>
</dbReference>
<feature type="non-terminal residue" evidence="3">
    <location>
        <position position="1"/>
    </location>
</feature>
<name>A0A656K424_PSESF</name>
<dbReference type="Gene3D" id="1.20.1270.130">
    <property type="entry name" value="Shigella T3SS effector IpaH domain"/>
    <property type="match status" value="1"/>
</dbReference>
<dbReference type="EMBL" id="AOKF01000241">
    <property type="protein sequence ID" value="EPN68544.1"/>
    <property type="molecule type" value="Genomic_DNA"/>
</dbReference>
<comment type="similarity">
    <text evidence="1">Belongs to the LRR-containing bacterial E3 ligase family.</text>
</comment>
<dbReference type="AlphaFoldDB" id="A0A656K424"/>
<dbReference type="Pfam" id="PF14496">
    <property type="entry name" value="NEL"/>
    <property type="match status" value="1"/>
</dbReference>
<evidence type="ECO:0000313" key="4">
    <source>
        <dbReference type="Proteomes" id="UP000018849"/>
    </source>
</evidence>
<accession>A0A656K424</accession>
<dbReference type="GO" id="GO:0005576">
    <property type="term" value="C:extracellular region"/>
    <property type="evidence" value="ECO:0007669"/>
    <property type="project" value="UniProtKB-UniRule"/>
</dbReference>
<organism evidence="3 4">
    <name type="scientific">Pseudomonas syringae pv. actinidiae ICMP 19096</name>
    <dbReference type="NCBI Taxonomy" id="1194405"/>
    <lineage>
        <taxon>Bacteria</taxon>
        <taxon>Pseudomonadati</taxon>
        <taxon>Pseudomonadota</taxon>
        <taxon>Gammaproteobacteria</taxon>
        <taxon>Pseudomonadales</taxon>
        <taxon>Pseudomonadaceae</taxon>
        <taxon>Pseudomonas</taxon>
        <taxon>Pseudomonas syringae</taxon>
    </lineage>
</organism>
<evidence type="ECO:0000256" key="1">
    <source>
        <dbReference type="PROSITE-ProRule" id="PRU01398"/>
    </source>
</evidence>
<keyword evidence="1" id="KW-0833">Ubl conjugation pathway</keyword>
<reference evidence="3 4" key="1">
    <citation type="journal article" date="2013" name="PLoS Pathog.">
        <title>Genomic analysis of the Kiwifruit pathogen Pseudomonas syringae pv. actinidiae provides insight into the origins of an emergent plant disease.</title>
        <authorList>
            <person name="McCann H.C."/>
            <person name="Rikkerink E.H."/>
            <person name="Bertels F."/>
            <person name="Fiers M."/>
            <person name="Lu A."/>
            <person name="Rees-George J."/>
            <person name="Andersen M.T."/>
            <person name="Gleave A.P."/>
            <person name="Haubold B."/>
            <person name="Wohlers M.W."/>
            <person name="Guttman D.S."/>
            <person name="Wang P.W."/>
            <person name="Straub C."/>
            <person name="Vanneste J.L."/>
            <person name="Rainey P.B."/>
            <person name="Templeton M.D."/>
        </authorList>
    </citation>
    <scope>NUCLEOTIDE SEQUENCE [LARGE SCALE GENOMIC DNA]</scope>
    <source>
        <strain evidence="3 4">ICMP 19096</strain>
    </source>
</reference>
<evidence type="ECO:0000259" key="2">
    <source>
        <dbReference type="PROSITE" id="PS52053"/>
    </source>
</evidence>
<keyword evidence="1" id="KW-0808">Transferase</keyword>
<keyword evidence="1" id="KW-0964">Secreted</keyword>
<evidence type="ECO:0000313" key="3">
    <source>
        <dbReference type="EMBL" id="EPN68544.1"/>
    </source>
</evidence>
<comment type="PTM">
    <text evidence="1">Ubiquitinated in the presence of host E1 ubiquitin-activating enzyme, E2 ubiquitin-conjugating enzyme and ubiquitin.</text>
</comment>
<sequence>RHGSTGAADAGPANIGQWLEGTSQERLDHQAIWDRIEAAGDAPMLMALIGRLRETADYLRARDALVQRVWHVLGAASNDPQLRQLLNAMADEAIASRTCGDGVRLEFNQMEVQVFALDALRDIPLTERGPTLYRLARRFFRLDEVDRLARLNAGTRDQAEVRLAYRLGLAERLDLPLPPTRMLYRTAAAVTADELLGVEGQVLASQDGPAFFASVVDRDYWVAWLRASYASEFAELKATIDAERAGLEDEFAELDDAYLARIKALDEQQKMREQELIKQLTYREGMKYND</sequence>
<keyword evidence="1" id="KW-0832">Ubl conjugation</keyword>
<dbReference type="GO" id="GO:0004842">
    <property type="term" value="F:ubiquitin-protein transferase activity"/>
    <property type="evidence" value="ECO:0007669"/>
    <property type="project" value="UniProtKB-UniRule"/>
</dbReference>
<dbReference type="GO" id="GO:0016567">
    <property type="term" value="P:protein ubiquitination"/>
    <property type="evidence" value="ECO:0007669"/>
    <property type="project" value="InterPro"/>
</dbReference>
<protein>
    <recommendedName>
        <fullName evidence="2">NEL domain-containing protein</fullName>
    </recommendedName>
</protein>
<comment type="caution">
    <text evidence="3">The sequence shown here is derived from an EMBL/GenBank/DDBJ whole genome shotgun (WGS) entry which is preliminary data.</text>
</comment>
<feature type="active site" description="Glycyl thioester intermediate" evidence="1">
    <location>
        <position position="99"/>
    </location>
</feature>
<proteinExistence type="inferred from homology"/>
<dbReference type="Proteomes" id="UP000018849">
    <property type="component" value="Unassembled WGS sequence"/>
</dbReference>